<reference evidence="1 2" key="1">
    <citation type="submission" date="2019-06" db="EMBL/GenBank/DDBJ databases">
        <title>A chromosomal-level reference genome of Carpinus fangiana (Coryloideae, Betulaceae).</title>
        <authorList>
            <person name="Yang X."/>
            <person name="Wang Z."/>
            <person name="Zhang L."/>
            <person name="Hao G."/>
            <person name="Liu J."/>
            <person name="Yang Y."/>
        </authorList>
    </citation>
    <scope>NUCLEOTIDE SEQUENCE [LARGE SCALE GENOMIC DNA]</scope>
    <source>
        <strain evidence="1">Cfa_2016G</strain>
        <tissue evidence="1">Leaf</tissue>
    </source>
</reference>
<dbReference type="InterPro" id="IPR039491">
    <property type="entry name" value="REX1-B"/>
</dbReference>
<dbReference type="AlphaFoldDB" id="A0A5N6QQI0"/>
<dbReference type="Proteomes" id="UP000327013">
    <property type="component" value="Chromosome 2"/>
</dbReference>
<proteinExistence type="predicted"/>
<accession>A0A5N6QQI0</accession>
<dbReference type="EMBL" id="CM017322">
    <property type="protein sequence ID" value="KAE8009284.1"/>
    <property type="molecule type" value="Genomic_DNA"/>
</dbReference>
<dbReference type="PANTHER" id="PTHR28309:SF1">
    <property type="entry name" value="REQUIRED FOR EXCISION 1-B DOMAIN-CONTAINING PROTEIN"/>
    <property type="match status" value="1"/>
</dbReference>
<organism evidence="1 2">
    <name type="scientific">Carpinus fangiana</name>
    <dbReference type="NCBI Taxonomy" id="176857"/>
    <lineage>
        <taxon>Eukaryota</taxon>
        <taxon>Viridiplantae</taxon>
        <taxon>Streptophyta</taxon>
        <taxon>Embryophyta</taxon>
        <taxon>Tracheophyta</taxon>
        <taxon>Spermatophyta</taxon>
        <taxon>Magnoliopsida</taxon>
        <taxon>eudicotyledons</taxon>
        <taxon>Gunneridae</taxon>
        <taxon>Pentapetalae</taxon>
        <taxon>rosids</taxon>
        <taxon>fabids</taxon>
        <taxon>Fagales</taxon>
        <taxon>Betulaceae</taxon>
        <taxon>Carpinus</taxon>
    </lineage>
</organism>
<evidence type="ECO:0000313" key="2">
    <source>
        <dbReference type="Proteomes" id="UP000327013"/>
    </source>
</evidence>
<gene>
    <name evidence="1" type="ORF">FH972_005731</name>
</gene>
<evidence type="ECO:0000313" key="1">
    <source>
        <dbReference type="EMBL" id="KAE8009284.1"/>
    </source>
</evidence>
<keyword evidence="2" id="KW-1185">Reference proteome</keyword>
<protein>
    <submittedName>
        <fullName evidence="1">Uncharacterized protein</fullName>
    </submittedName>
</protein>
<name>A0A5N6QQI0_9ROSI</name>
<sequence length="267" mass="31431">MTQETNPVEDTHHLFDQMIQPNQKELSLSESIKVKVIPNSICSTNFLKKFCPFTTKFLKKFQHNGKIYHDEDYVFDKMMESKIVLMRDMCWDYEWGVFKIGWKQKTVQQAEIESWSSFVFQYSKEDDVHVVFLKHRWRWKKRMWSGIEGAQLSKLCWFQLRIKISKCKCASRRGERGKRGNKPCRRFGEYIVSGGGLPYQQLCSEIAVEFNDCSKQVLEMESLFLSPDYSRIDLAQLLRAVQAQEKQKLHLTTTIQGVKEGWSSSEP</sequence>
<dbReference type="PANTHER" id="PTHR28309">
    <property type="entry name" value="REQUIRED FOR EXCISION 1-B DOMAIN-CONTAINING PROTEIN"/>
    <property type="match status" value="1"/>
</dbReference>
<dbReference type="OrthoDB" id="1782151at2759"/>
<dbReference type="Pfam" id="PF14966">
    <property type="entry name" value="DNA_repr_REX1B"/>
    <property type="match status" value="1"/>
</dbReference>